<comment type="caution">
    <text evidence="2">The sequence shown here is derived from an EMBL/GenBank/DDBJ whole genome shotgun (WGS) entry which is preliminary data.</text>
</comment>
<keyword evidence="3" id="KW-1185">Reference proteome</keyword>
<proteinExistence type="predicted"/>
<dbReference type="AlphaFoldDB" id="A0A108UC61"/>
<sequence length="147" mass="16485">MCATATAFAAPPATPFDAQAVLEQQKTIRADIDAGKGAYGKLNPATRQEVRERQDKLSKLLENRRYEDLSQAEQDQARVDMAWIEYAGKTDDDRLVCERVRTVGSNRVERICKTVAQRREEKKSNKDNADRALQNRNLSPCGPEGCS</sequence>
<feature type="compositionally biased region" description="Basic and acidic residues" evidence="1">
    <location>
        <begin position="116"/>
        <end position="130"/>
    </location>
</feature>
<dbReference type="EMBL" id="JAJA02000001">
    <property type="protein sequence ID" value="KWS06459.1"/>
    <property type="molecule type" value="Genomic_DNA"/>
</dbReference>
<evidence type="ECO:0000256" key="1">
    <source>
        <dbReference type="SAM" id="MobiDB-lite"/>
    </source>
</evidence>
<dbReference type="Proteomes" id="UP000023435">
    <property type="component" value="Unassembled WGS sequence"/>
</dbReference>
<evidence type="ECO:0000313" key="2">
    <source>
        <dbReference type="EMBL" id="KWS06459.1"/>
    </source>
</evidence>
<evidence type="ECO:0000313" key="3">
    <source>
        <dbReference type="Proteomes" id="UP000023435"/>
    </source>
</evidence>
<organism evidence="2 3">
    <name type="scientific">Lysobacter capsici AZ78</name>
    <dbReference type="NCBI Taxonomy" id="1444315"/>
    <lineage>
        <taxon>Bacteria</taxon>
        <taxon>Pseudomonadati</taxon>
        <taxon>Pseudomonadota</taxon>
        <taxon>Gammaproteobacteria</taxon>
        <taxon>Lysobacterales</taxon>
        <taxon>Lysobacteraceae</taxon>
        <taxon>Lysobacter</taxon>
    </lineage>
</organism>
<accession>A0A108UC61</accession>
<reference evidence="2 3" key="1">
    <citation type="journal article" date="2014" name="Genome Announc.">
        <title>Draft Genome Sequence of Lysobacter capsici AZ78, a Bacterium Antagonistic to Plant-Pathogenic Oomycetes.</title>
        <authorList>
            <person name="Puopolo G."/>
            <person name="Sonego P."/>
            <person name="Engelen K."/>
            <person name="Pertot I."/>
        </authorList>
    </citation>
    <scope>NUCLEOTIDE SEQUENCE [LARGE SCALE GENOMIC DNA]</scope>
    <source>
        <strain evidence="2 3">AZ78</strain>
    </source>
</reference>
<feature type="region of interest" description="Disordered" evidence="1">
    <location>
        <begin position="116"/>
        <end position="147"/>
    </location>
</feature>
<gene>
    <name evidence="2" type="ORF">AZ78_4015</name>
</gene>
<name>A0A108UC61_9GAMM</name>
<protein>
    <submittedName>
        <fullName evidence="2">Uncharacterized protein</fullName>
    </submittedName>
</protein>